<dbReference type="EMBL" id="JBHYPX010000008">
    <property type="protein sequence ID" value="MFE1351577.1"/>
    <property type="molecule type" value="Genomic_DNA"/>
</dbReference>
<gene>
    <name evidence="3" type="ORF">ACFW6T_06250</name>
</gene>
<comment type="caution">
    <text evidence="3">The sequence shown here is derived from an EMBL/GenBank/DDBJ whole genome shotgun (WGS) entry which is preliminary data.</text>
</comment>
<organism evidence="3 4">
    <name type="scientific">Kitasatospora phosalacinea</name>
    <dbReference type="NCBI Taxonomy" id="2065"/>
    <lineage>
        <taxon>Bacteria</taxon>
        <taxon>Bacillati</taxon>
        <taxon>Actinomycetota</taxon>
        <taxon>Actinomycetes</taxon>
        <taxon>Kitasatosporales</taxon>
        <taxon>Streptomycetaceae</taxon>
        <taxon>Kitasatospora</taxon>
    </lineage>
</organism>
<sequence length="261" mass="26318">MRTHRLLAATTLSVTAVALLAACGPEKSGGSDAAASAAASASASPLAATSSPAGPTPDEVLAKARAAGAKLGSVKITFSQAAPGGRTTGALSVDRAGNCTGTMTVEGSGGGQVVRNSDGDVWLKPDAAFLAGLDNPGGDTGLDDHWFLFPKAGANLGTEFTRFCDLALPVQETAGQAAFESPVATGIKAKALPVSVDGVNMLSFELFEGNKAGAPVLFSTDAEPRLLSLETGNGSNSMKFSEFDQPVRAVPPPSDQVIRTK</sequence>
<dbReference type="PROSITE" id="PS51257">
    <property type="entry name" value="PROKAR_LIPOPROTEIN"/>
    <property type="match status" value="1"/>
</dbReference>
<feature type="chain" id="PRO_5047148854" description="Lipoprotein" evidence="2">
    <location>
        <begin position="22"/>
        <end position="261"/>
    </location>
</feature>
<reference evidence="3 4" key="1">
    <citation type="submission" date="2024-09" db="EMBL/GenBank/DDBJ databases">
        <title>The Natural Products Discovery Center: Release of the First 8490 Sequenced Strains for Exploring Actinobacteria Biosynthetic Diversity.</title>
        <authorList>
            <person name="Kalkreuter E."/>
            <person name="Kautsar S.A."/>
            <person name="Yang D."/>
            <person name="Bader C.D."/>
            <person name="Teijaro C.N."/>
            <person name="Fluegel L."/>
            <person name="Davis C.M."/>
            <person name="Simpson J.R."/>
            <person name="Lauterbach L."/>
            <person name="Steele A.D."/>
            <person name="Gui C."/>
            <person name="Meng S."/>
            <person name="Li G."/>
            <person name="Viehrig K."/>
            <person name="Ye F."/>
            <person name="Su P."/>
            <person name="Kiefer A.F."/>
            <person name="Nichols A."/>
            <person name="Cepeda A.J."/>
            <person name="Yan W."/>
            <person name="Fan B."/>
            <person name="Jiang Y."/>
            <person name="Adhikari A."/>
            <person name="Zheng C.-J."/>
            <person name="Schuster L."/>
            <person name="Cowan T.M."/>
            <person name="Smanski M.J."/>
            <person name="Chevrette M.G."/>
            <person name="De Carvalho L.P.S."/>
            <person name="Shen B."/>
        </authorList>
    </citation>
    <scope>NUCLEOTIDE SEQUENCE [LARGE SCALE GENOMIC DNA]</scope>
    <source>
        <strain evidence="3 4">NPDC058753</strain>
    </source>
</reference>
<dbReference type="RefSeq" id="WP_380327784.1">
    <property type="nucleotide sequence ID" value="NZ_JBHYPW010000042.1"/>
</dbReference>
<dbReference type="Gene3D" id="2.50.20.20">
    <property type="match status" value="1"/>
</dbReference>
<evidence type="ECO:0000256" key="2">
    <source>
        <dbReference type="SAM" id="SignalP"/>
    </source>
</evidence>
<name>A0ABW6GFT5_9ACTN</name>
<keyword evidence="2" id="KW-0732">Signal</keyword>
<keyword evidence="4" id="KW-1185">Reference proteome</keyword>
<evidence type="ECO:0000256" key="1">
    <source>
        <dbReference type="SAM" id="MobiDB-lite"/>
    </source>
</evidence>
<accession>A0ABW6GFT5</accession>
<feature type="region of interest" description="Disordered" evidence="1">
    <location>
        <begin position="237"/>
        <end position="261"/>
    </location>
</feature>
<evidence type="ECO:0000313" key="4">
    <source>
        <dbReference type="Proteomes" id="UP001599542"/>
    </source>
</evidence>
<proteinExistence type="predicted"/>
<dbReference type="Proteomes" id="UP001599542">
    <property type="component" value="Unassembled WGS sequence"/>
</dbReference>
<evidence type="ECO:0000313" key="3">
    <source>
        <dbReference type="EMBL" id="MFE1351577.1"/>
    </source>
</evidence>
<feature type="signal peptide" evidence="2">
    <location>
        <begin position="1"/>
        <end position="21"/>
    </location>
</feature>
<protein>
    <recommendedName>
        <fullName evidence="5">Lipoprotein</fullName>
    </recommendedName>
</protein>
<evidence type="ECO:0008006" key="5">
    <source>
        <dbReference type="Google" id="ProtNLM"/>
    </source>
</evidence>